<dbReference type="InterPro" id="IPR004089">
    <property type="entry name" value="MCPsignal_dom"/>
</dbReference>
<dbReference type="GeneID" id="36134113"/>
<sequence length="434" mass="48570">MPFFTSSKHQAKIAQQDQLITSLSAKASKLSRVYEAIDRSMAIIEFDTNGVVLNANDNFLKLMGYGLQEIKGKHHSLFCDPKFVSSKEYTQIWDDLRAGLFQRGTFKRLTKQGKPIYLESTYNPILDLEGKVQGVIKFATDVTGKILELNELRSVYKAALASMAMIEFDAQRRILSANENFLKLMGYRLEEIKGKEHALFCDPKYAKSSEYKTFWDHLAEGHFTRGTFVRLNKDGKKVYLEASYNPVFNSDGEIYKFIKFAWDVTSKEEKIQMTLELIKENQELTDLGSKMIEKTTESIQGVATTIKNSADQINTLSTQSDSISSITQTIKDIADQINLLALNAAIEAARAGEHGRGFAVVADEVRKLAERTDKSVMEIGAIIDAIKEITAHVVINITAGTQESEKTVALSHESKDFMGKIRAASIKVSEGMRA</sequence>
<dbReference type="PROSITE" id="PS50113">
    <property type="entry name" value="PAC"/>
    <property type="match status" value="2"/>
</dbReference>
<feature type="domain" description="PAS" evidence="4">
    <location>
        <begin position="148"/>
        <end position="195"/>
    </location>
</feature>
<protein>
    <submittedName>
        <fullName evidence="6">Methyl-accepting chemotaxis protein</fullName>
    </submittedName>
</protein>
<dbReference type="PANTHER" id="PTHR32089:SF112">
    <property type="entry name" value="LYSOZYME-LIKE PROTEIN-RELATED"/>
    <property type="match status" value="1"/>
</dbReference>
<evidence type="ECO:0000313" key="7">
    <source>
        <dbReference type="Proteomes" id="UP000007934"/>
    </source>
</evidence>
<gene>
    <name evidence="6" type="ordered locus">Hfelis_09700</name>
</gene>
<feature type="domain" description="PAC" evidence="5">
    <location>
        <begin position="222"/>
        <end position="276"/>
    </location>
</feature>
<evidence type="ECO:0000313" key="6">
    <source>
        <dbReference type="EMBL" id="CBY83054.1"/>
    </source>
</evidence>
<dbReference type="HOGENOM" id="CLU_000445_107_26_7"/>
<proteinExistence type="predicted"/>
<reference evidence="6 7" key="1">
    <citation type="journal article" date="2011" name="Genome Biol. Evol.">
        <title>Comparative whole genome sequence analysis of the carcinogenic bacterial model pathogen Helicobacter felis.</title>
        <authorList>
            <person name="Arnold I.C."/>
            <person name="Zigova Z."/>
            <person name="Holden M."/>
            <person name="Lawley T.D."/>
            <person name="Rad R."/>
            <person name="Dougan G."/>
            <person name="Falkow S."/>
            <person name="Bentley S.D."/>
            <person name="Muller A."/>
        </authorList>
    </citation>
    <scope>NUCLEOTIDE SEQUENCE [LARGE SCALE GENOMIC DNA]</scope>
    <source>
        <strain evidence="7">ATCC 49179 / CCUG 28539 / NCTC 12436 / CS1</strain>
    </source>
</reference>
<dbReference type="SMART" id="SM00086">
    <property type="entry name" value="PAC"/>
    <property type="match status" value="2"/>
</dbReference>
<dbReference type="Pfam" id="PF08447">
    <property type="entry name" value="PAS_3"/>
    <property type="match status" value="1"/>
</dbReference>
<keyword evidence="1 2" id="KW-0807">Transducer</keyword>
<feature type="domain" description="Methyl-accepting transducer" evidence="3">
    <location>
        <begin position="276"/>
        <end position="434"/>
    </location>
</feature>
<dbReference type="Gene3D" id="1.10.287.950">
    <property type="entry name" value="Methyl-accepting chemotaxis protein"/>
    <property type="match status" value="1"/>
</dbReference>
<dbReference type="AlphaFoldDB" id="E7ACM3"/>
<feature type="domain" description="PAS" evidence="4">
    <location>
        <begin position="26"/>
        <end position="73"/>
    </location>
</feature>
<dbReference type="NCBIfam" id="TIGR00229">
    <property type="entry name" value="sensory_box"/>
    <property type="match status" value="2"/>
</dbReference>
<dbReference type="InterPro" id="IPR000014">
    <property type="entry name" value="PAS"/>
</dbReference>
<dbReference type="Pfam" id="PF08448">
    <property type="entry name" value="PAS_4"/>
    <property type="match status" value="1"/>
</dbReference>
<dbReference type="InterPro" id="IPR000700">
    <property type="entry name" value="PAS-assoc_C"/>
</dbReference>
<dbReference type="InterPro" id="IPR013655">
    <property type="entry name" value="PAS_fold_3"/>
</dbReference>
<evidence type="ECO:0000259" key="4">
    <source>
        <dbReference type="PROSITE" id="PS50112"/>
    </source>
</evidence>
<dbReference type="PROSITE" id="PS50112">
    <property type="entry name" value="PAS"/>
    <property type="match status" value="2"/>
</dbReference>
<dbReference type="InterPro" id="IPR013656">
    <property type="entry name" value="PAS_4"/>
</dbReference>
<dbReference type="STRING" id="936155.HFELIS_09700"/>
<evidence type="ECO:0000259" key="5">
    <source>
        <dbReference type="PROSITE" id="PS50113"/>
    </source>
</evidence>
<dbReference type="Proteomes" id="UP000007934">
    <property type="component" value="Chromosome"/>
</dbReference>
<dbReference type="SUPFAM" id="SSF58104">
    <property type="entry name" value="Methyl-accepting chemotaxis protein (MCP) signaling domain"/>
    <property type="match status" value="1"/>
</dbReference>
<evidence type="ECO:0000256" key="2">
    <source>
        <dbReference type="PROSITE-ProRule" id="PRU00284"/>
    </source>
</evidence>
<dbReference type="Gene3D" id="3.30.450.20">
    <property type="entry name" value="PAS domain"/>
    <property type="match status" value="2"/>
</dbReference>
<keyword evidence="7" id="KW-1185">Reference proteome</keyword>
<dbReference type="GO" id="GO:0016020">
    <property type="term" value="C:membrane"/>
    <property type="evidence" value="ECO:0007669"/>
    <property type="project" value="InterPro"/>
</dbReference>
<dbReference type="SUPFAM" id="SSF55785">
    <property type="entry name" value="PYP-like sensor domain (PAS domain)"/>
    <property type="match status" value="2"/>
</dbReference>
<dbReference type="SMART" id="SM00283">
    <property type="entry name" value="MA"/>
    <property type="match status" value="1"/>
</dbReference>
<dbReference type="InterPro" id="IPR001610">
    <property type="entry name" value="PAC"/>
</dbReference>
<dbReference type="SMART" id="SM00091">
    <property type="entry name" value="PAS"/>
    <property type="match status" value="2"/>
</dbReference>
<dbReference type="GO" id="GO:0007165">
    <property type="term" value="P:signal transduction"/>
    <property type="evidence" value="ECO:0007669"/>
    <property type="project" value="UniProtKB-KW"/>
</dbReference>
<dbReference type="KEGG" id="hfe:HFELIS_09700"/>
<accession>E7ACM3</accession>
<dbReference type="eggNOG" id="COG0840">
    <property type="taxonomic scope" value="Bacteria"/>
</dbReference>
<dbReference type="OrthoDB" id="9765776at2"/>
<organism evidence="6 7">
    <name type="scientific">Helicobacter felis (strain ATCC 49179 / CCUG 28539 / NCTC 12436 / CS1)</name>
    <dbReference type="NCBI Taxonomy" id="936155"/>
    <lineage>
        <taxon>Bacteria</taxon>
        <taxon>Pseudomonadati</taxon>
        <taxon>Campylobacterota</taxon>
        <taxon>Epsilonproteobacteria</taxon>
        <taxon>Campylobacterales</taxon>
        <taxon>Helicobacteraceae</taxon>
        <taxon>Helicobacter</taxon>
    </lineage>
</organism>
<evidence type="ECO:0000256" key="1">
    <source>
        <dbReference type="ARBA" id="ARBA00023224"/>
    </source>
</evidence>
<name>E7ACM3_HELFC</name>
<dbReference type="PROSITE" id="PS50111">
    <property type="entry name" value="CHEMOTAXIS_TRANSDUC_2"/>
    <property type="match status" value="1"/>
</dbReference>
<dbReference type="CDD" id="cd00130">
    <property type="entry name" value="PAS"/>
    <property type="match status" value="2"/>
</dbReference>
<dbReference type="CDD" id="cd11386">
    <property type="entry name" value="MCP_signal"/>
    <property type="match status" value="1"/>
</dbReference>
<evidence type="ECO:0000259" key="3">
    <source>
        <dbReference type="PROSITE" id="PS50111"/>
    </source>
</evidence>
<dbReference type="PANTHER" id="PTHR32089">
    <property type="entry name" value="METHYL-ACCEPTING CHEMOTAXIS PROTEIN MCPB"/>
    <property type="match status" value="1"/>
</dbReference>
<dbReference type="Pfam" id="PF00015">
    <property type="entry name" value="MCPsignal"/>
    <property type="match status" value="1"/>
</dbReference>
<feature type="domain" description="PAC" evidence="5">
    <location>
        <begin position="102"/>
        <end position="154"/>
    </location>
</feature>
<dbReference type="RefSeq" id="WP_013469420.1">
    <property type="nucleotide sequence ID" value="NC_014810.2"/>
</dbReference>
<dbReference type="InterPro" id="IPR035965">
    <property type="entry name" value="PAS-like_dom_sf"/>
</dbReference>
<dbReference type="EMBL" id="FQ670179">
    <property type="protein sequence ID" value="CBY83054.1"/>
    <property type="molecule type" value="Genomic_DNA"/>
</dbReference>